<dbReference type="InterPro" id="IPR050894">
    <property type="entry name" value="EfeM/EfeO_iron_uptake"/>
</dbReference>
<reference evidence="1 2" key="1">
    <citation type="submission" date="2019-04" db="EMBL/GenBank/DDBJ databases">
        <title>Kribbella sp. NEAU-THZ 27 nov., a novel actinomycete isolated from soil.</title>
        <authorList>
            <person name="Duan L."/>
        </authorList>
    </citation>
    <scope>NUCLEOTIDE SEQUENCE [LARGE SCALE GENOMIC DNA]</scope>
    <source>
        <strain evidence="2">NEAU-THZ27</strain>
    </source>
</reference>
<accession>A0A4U3LM17</accession>
<dbReference type="OrthoDB" id="7260758at2"/>
<dbReference type="Proteomes" id="UP000305836">
    <property type="component" value="Unassembled WGS sequence"/>
</dbReference>
<dbReference type="GO" id="GO:0030313">
    <property type="term" value="C:cell envelope"/>
    <property type="evidence" value="ECO:0007669"/>
    <property type="project" value="UniProtKB-SubCell"/>
</dbReference>
<organism evidence="1 2">
    <name type="scientific">Kribbella jiaozuonensis</name>
    <dbReference type="NCBI Taxonomy" id="2575441"/>
    <lineage>
        <taxon>Bacteria</taxon>
        <taxon>Bacillati</taxon>
        <taxon>Actinomycetota</taxon>
        <taxon>Actinomycetes</taxon>
        <taxon>Propionibacteriales</taxon>
        <taxon>Kribbellaceae</taxon>
        <taxon>Kribbella</taxon>
    </lineage>
</organism>
<dbReference type="InterPro" id="IPR034981">
    <property type="entry name" value="Imelysin-like_EfeO/Algp7"/>
</dbReference>
<comment type="caution">
    <text evidence="1">The sequence shown here is derived from an EMBL/GenBank/DDBJ whole genome shotgun (WGS) entry which is preliminary data.</text>
</comment>
<dbReference type="AlphaFoldDB" id="A0A4U3LM17"/>
<dbReference type="EMBL" id="SZPZ01000004">
    <property type="protein sequence ID" value="TKK76124.1"/>
    <property type="molecule type" value="Genomic_DNA"/>
</dbReference>
<dbReference type="Gene3D" id="1.20.1420.20">
    <property type="entry name" value="M75 peptidase, HXXE motif"/>
    <property type="match status" value="1"/>
</dbReference>
<keyword evidence="1" id="KW-0449">Lipoprotein</keyword>
<keyword evidence="2" id="KW-1185">Reference proteome</keyword>
<evidence type="ECO:0000313" key="2">
    <source>
        <dbReference type="Proteomes" id="UP000305836"/>
    </source>
</evidence>
<dbReference type="CDD" id="cd14656">
    <property type="entry name" value="Imelysin-like_EfeO"/>
    <property type="match status" value="1"/>
</dbReference>
<gene>
    <name evidence="1" type="ORF">FDA38_27280</name>
</gene>
<dbReference type="InterPro" id="IPR038352">
    <property type="entry name" value="Imelysin_sf"/>
</dbReference>
<evidence type="ECO:0000313" key="1">
    <source>
        <dbReference type="EMBL" id="TKK76124.1"/>
    </source>
</evidence>
<dbReference type="PANTHER" id="PTHR39192">
    <property type="entry name" value="IRON UPTAKE SYSTEM COMPONENT EFEO"/>
    <property type="match status" value="1"/>
</dbReference>
<dbReference type="PANTHER" id="PTHR39192:SF1">
    <property type="entry name" value="IRON UPTAKE SYSTEM COMPONENT EFEO"/>
    <property type="match status" value="1"/>
</dbReference>
<protein>
    <submittedName>
        <fullName evidence="1">EfeM/EfeO family lipoprotein</fullName>
    </submittedName>
</protein>
<proteinExistence type="predicted"/>
<sequence length="396" mass="43302">MRSQPPPSVGRVSSSTASAAAQSLPSIRPQPIVLVVGSPYGIDDWLGGPAGRYDFVFVNNEGAGAEVYLEDPATERIYLEVEHFGRGVSRAVTASVPPGTYRWVCITDYTIKYSRPVVVTGDPLPYDVHGIIPVTGLDLRIPINSYVAWITAQLPTLTHQAEQLRDALRDGDAAKARRDWLAAHLTYETLGGAYRAYDETGDDINADPPRGVAPDRLADADFAGFRKVEAMLWHNRPTATIVPYVDALVEAIERFTDELALPNAITPIDMGRRAHEILEDALQWDLNGIGDAGSQTELATVDANLTGVWQALDPLRPILRKQNPYLDQTDEQLRLTQQLVRSHHHDDGWVGLAALSVRQRAAVNAAVQHSVELLSHAAAIVDPRNATTDRGPITHD</sequence>
<name>A0A4U3LM17_9ACTN</name>